<gene>
    <name evidence="8" type="ORF">HID58_040072</name>
</gene>
<evidence type="ECO:0000313" key="9">
    <source>
        <dbReference type="Proteomes" id="UP000824890"/>
    </source>
</evidence>
<evidence type="ECO:0000256" key="2">
    <source>
        <dbReference type="ARBA" id="ARBA00023015"/>
    </source>
</evidence>
<proteinExistence type="predicted"/>
<keyword evidence="2" id="KW-0805">Transcription regulation</keyword>
<keyword evidence="6" id="KW-0175">Coiled coil</keyword>
<keyword evidence="4" id="KW-0804">Transcription</keyword>
<dbReference type="InterPro" id="IPR036879">
    <property type="entry name" value="TF_MADSbox_sf"/>
</dbReference>
<dbReference type="InterPro" id="IPR002100">
    <property type="entry name" value="TF_MADSbox"/>
</dbReference>
<dbReference type="Pfam" id="PF00319">
    <property type="entry name" value="SRF-TF"/>
    <property type="match status" value="1"/>
</dbReference>
<reference evidence="8 9" key="1">
    <citation type="submission" date="2021-05" db="EMBL/GenBank/DDBJ databases">
        <title>Genome Assembly of Synthetic Allotetraploid Brassica napus Reveals Homoeologous Exchanges between Subgenomes.</title>
        <authorList>
            <person name="Davis J.T."/>
        </authorList>
    </citation>
    <scope>NUCLEOTIDE SEQUENCE [LARGE SCALE GENOMIC DNA]</scope>
    <source>
        <strain evidence="9">cv. Da-Ae</strain>
        <tissue evidence="8">Seedling</tissue>
    </source>
</reference>
<organism evidence="8 9">
    <name type="scientific">Brassica napus</name>
    <name type="common">Rape</name>
    <dbReference type="NCBI Taxonomy" id="3708"/>
    <lineage>
        <taxon>Eukaryota</taxon>
        <taxon>Viridiplantae</taxon>
        <taxon>Streptophyta</taxon>
        <taxon>Embryophyta</taxon>
        <taxon>Tracheophyta</taxon>
        <taxon>Spermatophyta</taxon>
        <taxon>Magnoliopsida</taxon>
        <taxon>eudicotyledons</taxon>
        <taxon>Gunneridae</taxon>
        <taxon>Pentapetalae</taxon>
        <taxon>rosids</taxon>
        <taxon>malvids</taxon>
        <taxon>Brassicales</taxon>
        <taxon>Brassicaceae</taxon>
        <taxon>Brassiceae</taxon>
        <taxon>Brassica</taxon>
    </lineage>
</organism>
<dbReference type="SMART" id="SM00432">
    <property type="entry name" value="MADS"/>
    <property type="match status" value="1"/>
</dbReference>
<name>A0ABQ8B6Z5_BRANA</name>
<evidence type="ECO:0000256" key="5">
    <source>
        <dbReference type="ARBA" id="ARBA00023242"/>
    </source>
</evidence>
<keyword evidence="5" id="KW-0539">Nucleus</keyword>
<feature type="domain" description="MADS-box" evidence="7">
    <location>
        <begin position="1"/>
        <end position="61"/>
    </location>
</feature>
<protein>
    <recommendedName>
        <fullName evidence="7">MADS-box domain-containing protein</fullName>
    </recommendedName>
</protein>
<dbReference type="EMBL" id="JAGKQM010000011">
    <property type="protein sequence ID" value="KAH0900569.1"/>
    <property type="molecule type" value="Genomic_DNA"/>
</dbReference>
<accession>A0ABQ8B6Z5</accession>
<dbReference type="SUPFAM" id="SSF55455">
    <property type="entry name" value="SRF-like"/>
    <property type="match status" value="1"/>
</dbReference>
<evidence type="ECO:0000259" key="7">
    <source>
        <dbReference type="PROSITE" id="PS50066"/>
    </source>
</evidence>
<comment type="caution">
    <text evidence="8">The sequence shown here is derived from an EMBL/GenBank/DDBJ whole genome shotgun (WGS) entry which is preliminary data.</text>
</comment>
<comment type="subcellular location">
    <subcellularLocation>
        <location evidence="1">Nucleus</location>
    </subcellularLocation>
</comment>
<evidence type="ECO:0000256" key="3">
    <source>
        <dbReference type="ARBA" id="ARBA00023125"/>
    </source>
</evidence>
<evidence type="ECO:0000256" key="6">
    <source>
        <dbReference type="SAM" id="Coils"/>
    </source>
</evidence>
<dbReference type="PROSITE" id="PS50066">
    <property type="entry name" value="MADS_BOX_2"/>
    <property type="match status" value="1"/>
</dbReference>
<dbReference type="Gene3D" id="3.40.1810.10">
    <property type="entry name" value="Transcription factor, MADS-box"/>
    <property type="match status" value="1"/>
</dbReference>
<dbReference type="Proteomes" id="UP000824890">
    <property type="component" value="Unassembled WGS sequence"/>
</dbReference>
<keyword evidence="3" id="KW-0238">DNA-binding</keyword>
<dbReference type="PRINTS" id="PR00404">
    <property type="entry name" value="MADSDOMAIN"/>
</dbReference>
<evidence type="ECO:0000313" key="8">
    <source>
        <dbReference type="EMBL" id="KAH0900569.1"/>
    </source>
</evidence>
<sequence>MGRVKIQMRKIVDRQQRNIAFAKRKSGLLKKAYELFILCDVQMVLIFFSPSGKLFMFDTKTRMEETIKKYVDVPIRPRLQVQEEAFIRRWIDIMRIESQYPESIVRPRENFGDGILSQARSKFNHSILSKQEIEDEIFKCKAEMAKVEQQLGYFLKHPNQWATRDDIEYQEKILEETLDKVRSRKKCLEAQNEAFDASNCLLQTDVEISPSG</sequence>
<keyword evidence="9" id="KW-1185">Reference proteome</keyword>
<evidence type="ECO:0000256" key="4">
    <source>
        <dbReference type="ARBA" id="ARBA00023163"/>
    </source>
</evidence>
<evidence type="ECO:0000256" key="1">
    <source>
        <dbReference type="ARBA" id="ARBA00004123"/>
    </source>
</evidence>
<dbReference type="PANTHER" id="PTHR48019">
    <property type="entry name" value="SERUM RESPONSE FACTOR HOMOLOG"/>
    <property type="match status" value="1"/>
</dbReference>
<feature type="coiled-coil region" evidence="6">
    <location>
        <begin position="130"/>
        <end position="191"/>
    </location>
</feature>
<dbReference type="InterPro" id="IPR050142">
    <property type="entry name" value="MADS-box/MEF2_TF"/>
</dbReference>